<reference evidence="2 3" key="1">
    <citation type="journal article" date="2016" name="Environ. Microbiol.">
        <title>Genomic resolution of a cold subsurface aquifer community provides metabolic insights for novel microbes adapted to high CO concentrations.</title>
        <authorList>
            <person name="Probst A.J."/>
            <person name="Castelle C.J."/>
            <person name="Singh A."/>
            <person name="Brown C.T."/>
            <person name="Anantharaman K."/>
            <person name="Sharon I."/>
            <person name="Hug L.A."/>
            <person name="Burstein D."/>
            <person name="Emerson J.B."/>
            <person name="Thomas B.C."/>
            <person name="Banfield J.F."/>
        </authorList>
    </citation>
    <scope>NUCLEOTIDE SEQUENCE [LARGE SCALE GENOMIC DNA]</scope>
    <source>
        <strain evidence="2">CG2_30_44_31</strain>
    </source>
</reference>
<dbReference type="Proteomes" id="UP000183605">
    <property type="component" value="Unassembled WGS sequence"/>
</dbReference>
<proteinExistence type="predicted"/>
<evidence type="ECO:0008006" key="4">
    <source>
        <dbReference type="Google" id="ProtNLM"/>
    </source>
</evidence>
<sequence length="263" mass="31176">MKKYWLIFRLSWQNALTYRLNFVMWRVRSIIGFLASYLFWLAIVNSNQNIAGYNPSLLLTYIFVSAFLRNLVLSNVSYGACVEIAGGDLSNYLIKPLGYFKYWLTRDLADKALNLSFFSVEIIIFYLILKPQIVLTQHLWLFLAISFLAALLYFFLSFLISTYAFWHPEHNGWPFRFLFIMLLDFLSGSSIPLDIFPPQIVKIFQVLPFSYLVFYPNQIWLNRVNTNQIINIFLITSFWLIAFYLIFRLVWRRGLKNYSAYGR</sequence>
<keyword evidence="1" id="KW-0472">Membrane</keyword>
<keyword evidence="1" id="KW-0812">Transmembrane</keyword>
<feature type="transmembrane region" description="Helical" evidence="1">
    <location>
        <begin position="229"/>
        <end position="251"/>
    </location>
</feature>
<keyword evidence="1" id="KW-1133">Transmembrane helix</keyword>
<evidence type="ECO:0000256" key="1">
    <source>
        <dbReference type="SAM" id="Phobius"/>
    </source>
</evidence>
<feature type="transmembrane region" description="Helical" evidence="1">
    <location>
        <begin position="50"/>
        <end position="68"/>
    </location>
</feature>
<comment type="caution">
    <text evidence="2">The sequence shown here is derived from an EMBL/GenBank/DDBJ whole genome shotgun (WGS) entry which is preliminary data.</text>
</comment>
<feature type="transmembrane region" description="Helical" evidence="1">
    <location>
        <begin position="141"/>
        <end position="166"/>
    </location>
</feature>
<feature type="transmembrane region" description="Helical" evidence="1">
    <location>
        <begin position="172"/>
        <end position="193"/>
    </location>
</feature>
<feature type="transmembrane region" description="Helical" evidence="1">
    <location>
        <begin position="112"/>
        <end position="129"/>
    </location>
</feature>
<evidence type="ECO:0000313" key="3">
    <source>
        <dbReference type="Proteomes" id="UP000183605"/>
    </source>
</evidence>
<dbReference type="AlphaFoldDB" id="A0A1J5AV38"/>
<feature type="transmembrane region" description="Helical" evidence="1">
    <location>
        <begin position="20"/>
        <end position="43"/>
    </location>
</feature>
<name>A0A1J5AV38_9BACT</name>
<organism evidence="2 3">
    <name type="scientific">Candidatus Beckwithbacteria bacterium CG2_30_44_31</name>
    <dbReference type="NCBI Taxonomy" id="1805035"/>
    <lineage>
        <taxon>Bacteria</taxon>
        <taxon>Candidatus Beckwithiibacteriota</taxon>
    </lineage>
</organism>
<dbReference type="InterPro" id="IPR010390">
    <property type="entry name" value="ABC-2_transporter-like"/>
</dbReference>
<protein>
    <recommendedName>
        <fullName evidence="4">ABC-2 type transporter domain-containing protein</fullName>
    </recommendedName>
</protein>
<gene>
    <name evidence="2" type="ORF">AUK18_02845</name>
</gene>
<accession>A0A1J5AV38</accession>
<dbReference type="Pfam" id="PF06182">
    <property type="entry name" value="ABC2_membrane_6"/>
    <property type="match status" value="1"/>
</dbReference>
<dbReference type="PANTHER" id="PTHR36832:SF1">
    <property type="entry name" value="SLR1174 PROTEIN"/>
    <property type="match status" value="1"/>
</dbReference>
<dbReference type="PANTHER" id="PTHR36832">
    <property type="entry name" value="SLR1174 PROTEIN-RELATED"/>
    <property type="match status" value="1"/>
</dbReference>
<dbReference type="EMBL" id="MNXQ01000052">
    <property type="protein sequence ID" value="OIP02965.1"/>
    <property type="molecule type" value="Genomic_DNA"/>
</dbReference>
<evidence type="ECO:0000313" key="2">
    <source>
        <dbReference type="EMBL" id="OIP02965.1"/>
    </source>
</evidence>